<dbReference type="Proteomes" id="UP000292082">
    <property type="component" value="Unassembled WGS sequence"/>
</dbReference>
<dbReference type="EMBL" id="ML145206">
    <property type="protein sequence ID" value="TBU53732.1"/>
    <property type="molecule type" value="Genomic_DNA"/>
</dbReference>
<accession>A0A4Q9PI97</accession>
<sequence length="317" mass="35063">MDQSAEALFAEVIGDLVLMTLCTGILIPITIHLFVSRSKMWKSPVFIANVCALSMGFAFGGLAISFLRAAILGQVIHPRIVLACSILNFLIPLTVSVVLFIRLLAVYPPRTLSKIRLVLVYVPFLLGLLARCVMAGLIWWKTIAGIDDAESAFELWQITWVLPYPKAEWALELFCDTYASMLFLLRLKRARVFRKSSTGVLSTIGPDGSRSYSNCLRNLFWIASFNFVGPVIMNTILIILAFRDPNLFHGAEVFFANGYLEIVCVLLATIWCTGTSWDSAEPESAGSSTRVVLGPLTYESHSLDKNGSRETSVHDSS</sequence>
<proteinExistence type="predicted"/>
<protein>
    <submittedName>
        <fullName evidence="1">Uncharacterized protein</fullName>
    </submittedName>
</protein>
<evidence type="ECO:0000313" key="1">
    <source>
        <dbReference type="EMBL" id="TBU53732.1"/>
    </source>
</evidence>
<name>A0A4Q9PI97_9APHY</name>
<organism evidence="1 2">
    <name type="scientific">Dichomitus squalens</name>
    <dbReference type="NCBI Taxonomy" id="114155"/>
    <lineage>
        <taxon>Eukaryota</taxon>
        <taxon>Fungi</taxon>
        <taxon>Dikarya</taxon>
        <taxon>Basidiomycota</taxon>
        <taxon>Agaricomycotina</taxon>
        <taxon>Agaricomycetes</taxon>
        <taxon>Polyporales</taxon>
        <taxon>Polyporaceae</taxon>
        <taxon>Dichomitus</taxon>
    </lineage>
</organism>
<evidence type="ECO:0000313" key="2">
    <source>
        <dbReference type="Proteomes" id="UP000292082"/>
    </source>
</evidence>
<reference evidence="1 2" key="1">
    <citation type="submission" date="2019-01" db="EMBL/GenBank/DDBJ databases">
        <title>Draft genome sequences of three monokaryotic isolates of the white-rot basidiomycete fungus Dichomitus squalens.</title>
        <authorList>
            <consortium name="DOE Joint Genome Institute"/>
            <person name="Lopez S.C."/>
            <person name="Andreopoulos B."/>
            <person name="Pangilinan J."/>
            <person name="Lipzen A."/>
            <person name="Riley R."/>
            <person name="Ahrendt S."/>
            <person name="Ng V."/>
            <person name="Barry K."/>
            <person name="Daum C."/>
            <person name="Grigoriev I.V."/>
            <person name="Hilden K.S."/>
            <person name="Makela M.R."/>
            <person name="de Vries R.P."/>
        </authorList>
    </citation>
    <scope>NUCLEOTIDE SEQUENCE [LARGE SCALE GENOMIC DNA]</scope>
    <source>
        <strain evidence="1 2">CBS 464.89</strain>
    </source>
</reference>
<keyword evidence="2" id="KW-1185">Reference proteome</keyword>
<gene>
    <name evidence="1" type="ORF">BD310DRAFT_937445</name>
</gene>
<dbReference type="AlphaFoldDB" id="A0A4Q9PI97"/>